<gene>
    <name evidence="1" type="ORF">PAPOLLO_LOCUS19531</name>
</gene>
<dbReference type="Proteomes" id="UP000691718">
    <property type="component" value="Unassembled WGS sequence"/>
</dbReference>
<dbReference type="EMBL" id="CAJQZP010001213">
    <property type="protein sequence ID" value="CAG5030683.1"/>
    <property type="molecule type" value="Genomic_DNA"/>
</dbReference>
<proteinExistence type="predicted"/>
<evidence type="ECO:0000313" key="1">
    <source>
        <dbReference type="EMBL" id="CAG5030683.1"/>
    </source>
</evidence>
<protein>
    <submittedName>
        <fullName evidence="1">(apollo) hypothetical protein</fullName>
    </submittedName>
</protein>
<keyword evidence="2" id="KW-1185">Reference proteome</keyword>
<dbReference type="AlphaFoldDB" id="A0A8S3XNS2"/>
<organism evidence="1 2">
    <name type="scientific">Parnassius apollo</name>
    <name type="common">Apollo butterfly</name>
    <name type="synonym">Papilio apollo</name>
    <dbReference type="NCBI Taxonomy" id="110799"/>
    <lineage>
        <taxon>Eukaryota</taxon>
        <taxon>Metazoa</taxon>
        <taxon>Ecdysozoa</taxon>
        <taxon>Arthropoda</taxon>
        <taxon>Hexapoda</taxon>
        <taxon>Insecta</taxon>
        <taxon>Pterygota</taxon>
        <taxon>Neoptera</taxon>
        <taxon>Endopterygota</taxon>
        <taxon>Lepidoptera</taxon>
        <taxon>Glossata</taxon>
        <taxon>Ditrysia</taxon>
        <taxon>Papilionoidea</taxon>
        <taxon>Papilionidae</taxon>
        <taxon>Parnassiinae</taxon>
        <taxon>Parnassini</taxon>
        <taxon>Parnassius</taxon>
        <taxon>Parnassius</taxon>
    </lineage>
</organism>
<name>A0A8S3XNS2_PARAO</name>
<comment type="caution">
    <text evidence="1">The sequence shown here is derived from an EMBL/GenBank/DDBJ whole genome shotgun (WGS) entry which is preliminary data.</text>
</comment>
<accession>A0A8S3XNS2</accession>
<dbReference type="OrthoDB" id="7464572at2759"/>
<sequence length="99" mass="10415">MEQNSYTEYRSTRMICSSAVLSNIAPFTTSAFDGSCIAVSAPERPNVTDAVIDAGLLALALSSMMTLAKPITVQNAPAFTKRWKAALASTSVAATLPTE</sequence>
<reference evidence="1" key="1">
    <citation type="submission" date="2021-04" db="EMBL/GenBank/DDBJ databases">
        <authorList>
            <person name="Tunstrom K."/>
        </authorList>
    </citation>
    <scope>NUCLEOTIDE SEQUENCE</scope>
</reference>
<evidence type="ECO:0000313" key="2">
    <source>
        <dbReference type="Proteomes" id="UP000691718"/>
    </source>
</evidence>